<sequence>MNRAAIKQSVFDTLGIILVDKSEIREDATFEDLVLDNEDIKELLDTLGKKFGFTFPDFITTQTTALTMVVDMILLLGRESGRETPSNEGKKSRTRTKPRHRH</sequence>
<gene>
    <name evidence="2" type="ORF">ALO81_00596</name>
    <name evidence="3" type="ORF">ALQ64_00796</name>
</gene>
<dbReference type="AlphaFoldDB" id="A0A0P9LFF7"/>
<evidence type="ECO:0008006" key="6">
    <source>
        <dbReference type="Google" id="ProtNLM"/>
    </source>
</evidence>
<dbReference type="Proteomes" id="UP000281372">
    <property type="component" value="Unassembled WGS sequence"/>
</dbReference>
<evidence type="ECO:0000313" key="4">
    <source>
        <dbReference type="Proteomes" id="UP000050564"/>
    </source>
</evidence>
<evidence type="ECO:0000313" key="2">
    <source>
        <dbReference type="EMBL" id="KPW69012.1"/>
    </source>
</evidence>
<evidence type="ECO:0000313" key="3">
    <source>
        <dbReference type="EMBL" id="RMN22860.1"/>
    </source>
</evidence>
<feature type="region of interest" description="Disordered" evidence="1">
    <location>
        <begin position="80"/>
        <end position="102"/>
    </location>
</feature>
<proteinExistence type="predicted"/>
<dbReference type="PATRIC" id="fig|86840.3.peg.905"/>
<evidence type="ECO:0000313" key="5">
    <source>
        <dbReference type="Proteomes" id="UP000281372"/>
    </source>
</evidence>
<reference evidence="3 5" key="2">
    <citation type="submission" date="2018-08" db="EMBL/GenBank/DDBJ databases">
        <title>Recombination of ecologically and evolutionarily significant loci maintains genetic cohesion in the Pseudomonas syringae species complex.</title>
        <authorList>
            <person name="Dillon M."/>
            <person name="Thakur S."/>
            <person name="Almeida R.N.D."/>
            <person name="Weir B.S."/>
            <person name="Guttman D.S."/>
        </authorList>
    </citation>
    <scope>NUCLEOTIDE SEQUENCE [LARGE SCALE GENOMIC DNA]</scope>
    <source>
        <strain evidence="3 5">ICMP 2821</strain>
    </source>
</reference>
<dbReference type="EMBL" id="LJPX01000456">
    <property type="protein sequence ID" value="KPW69012.1"/>
    <property type="molecule type" value="Genomic_DNA"/>
</dbReference>
<dbReference type="EMBL" id="RBOW01000770">
    <property type="protein sequence ID" value="RMN22860.1"/>
    <property type="molecule type" value="Genomic_DNA"/>
</dbReference>
<dbReference type="SUPFAM" id="SSF47336">
    <property type="entry name" value="ACP-like"/>
    <property type="match status" value="1"/>
</dbReference>
<dbReference type="Gene3D" id="1.10.1200.10">
    <property type="entry name" value="ACP-like"/>
    <property type="match status" value="1"/>
</dbReference>
<name>A0A0P9LFF7_PSECA</name>
<evidence type="ECO:0000256" key="1">
    <source>
        <dbReference type="SAM" id="MobiDB-lite"/>
    </source>
</evidence>
<comment type="caution">
    <text evidence="2">The sequence shown here is derived from an EMBL/GenBank/DDBJ whole genome shotgun (WGS) entry which is preliminary data.</text>
</comment>
<dbReference type="RefSeq" id="WP_055000920.1">
    <property type="nucleotide sequence ID" value="NZ_FNKU01000001.1"/>
</dbReference>
<feature type="compositionally biased region" description="Basic residues" evidence="1">
    <location>
        <begin position="92"/>
        <end position="102"/>
    </location>
</feature>
<reference evidence="2 4" key="1">
    <citation type="submission" date="2015-09" db="EMBL/GenBank/DDBJ databases">
        <title>Genome announcement of multiple Pseudomonas syringae strains.</title>
        <authorList>
            <person name="Thakur S."/>
            <person name="Wang P.W."/>
            <person name="Gong Y."/>
            <person name="Weir B.S."/>
            <person name="Guttman D.S."/>
        </authorList>
    </citation>
    <scope>NUCLEOTIDE SEQUENCE [LARGE SCALE GENOMIC DNA]</scope>
    <source>
        <strain evidence="2 4">ICMP2823</strain>
    </source>
</reference>
<organism evidence="2 4">
    <name type="scientific">Pseudomonas cannabina</name>
    <dbReference type="NCBI Taxonomy" id="86840"/>
    <lineage>
        <taxon>Bacteria</taxon>
        <taxon>Pseudomonadati</taxon>
        <taxon>Pseudomonadota</taxon>
        <taxon>Gammaproteobacteria</taxon>
        <taxon>Pseudomonadales</taxon>
        <taxon>Pseudomonadaceae</taxon>
        <taxon>Pseudomonas</taxon>
    </lineage>
</organism>
<dbReference type="InterPro" id="IPR036736">
    <property type="entry name" value="ACP-like_sf"/>
</dbReference>
<protein>
    <recommendedName>
        <fullName evidence="6">Carrier domain-containing protein</fullName>
    </recommendedName>
</protein>
<accession>A0A0P9LFF7</accession>
<dbReference type="Proteomes" id="UP000050564">
    <property type="component" value="Unassembled WGS sequence"/>
</dbReference>